<protein>
    <submittedName>
        <fullName evidence="1">DNA polymerase III subunit delta</fullName>
        <ecNumber evidence="1">2.7.7.7</ecNumber>
    </submittedName>
</protein>
<dbReference type="SUPFAM" id="SSF52540">
    <property type="entry name" value="P-loop containing nucleoside triphosphate hydrolases"/>
    <property type="match status" value="1"/>
</dbReference>
<organism evidence="1 2">
    <name type="scientific">Advenella alkanexedens</name>
    <dbReference type="NCBI Taxonomy" id="1481665"/>
    <lineage>
        <taxon>Bacteria</taxon>
        <taxon>Pseudomonadati</taxon>
        <taxon>Pseudomonadota</taxon>
        <taxon>Betaproteobacteria</taxon>
        <taxon>Burkholderiales</taxon>
        <taxon>Alcaligenaceae</taxon>
    </lineage>
</organism>
<accession>A0ABS6NNT3</accession>
<dbReference type="InterPro" id="IPR027417">
    <property type="entry name" value="P-loop_NTPase"/>
</dbReference>
<dbReference type="Proteomes" id="UP000722165">
    <property type="component" value="Unassembled WGS sequence"/>
</dbReference>
<proteinExistence type="predicted"/>
<dbReference type="PANTHER" id="PTHR11669">
    <property type="entry name" value="REPLICATION FACTOR C / DNA POLYMERASE III GAMMA-TAU SUBUNIT"/>
    <property type="match status" value="1"/>
</dbReference>
<sequence length="347" mass="38577">MHLPEFLPWQTDIARQWLGNKERFSHAWIIHGIPGIGKLKFAHAAATGLLCESSHNGIACGHCESCGWVKSGNHPDLRIVLPDAIAVKEGFVTTPENDEESGAKKTLSQDIRIEQVRQLEKLFNVSTHRGGYRVIVLYPAESLNAASSNALLKVLEEPPENTIFLLVTHAIQRLLPTLLSRCRRLALPIPERSVALSWLQKNGVTDGEVWLASTGGAPLSALAFSQSDYEPVKYWLSAFADKLAHREMPNLDKLAELLEKIPATQWLDSLQRFVFDINLNRHGQASRYFPTLGKNVSGIAGNMAADKIAQLFKWLAEQQRIADHPLNARLFIISTLQRVALSCISKS</sequence>
<dbReference type="GO" id="GO:0003887">
    <property type="term" value="F:DNA-directed DNA polymerase activity"/>
    <property type="evidence" value="ECO:0007669"/>
    <property type="project" value="UniProtKB-EC"/>
</dbReference>
<dbReference type="NCBIfam" id="TIGR00678">
    <property type="entry name" value="holB"/>
    <property type="match status" value="1"/>
</dbReference>
<dbReference type="GO" id="GO:0005840">
    <property type="term" value="C:ribosome"/>
    <property type="evidence" value="ECO:0007669"/>
    <property type="project" value="UniProtKB-KW"/>
</dbReference>
<dbReference type="EMBL" id="JAHSPR010000005">
    <property type="protein sequence ID" value="MBV4397296.1"/>
    <property type="molecule type" value="Genomic_DNA"/>
</dbReference>
<reference evidence="1 2" key="1">
    <citation type="submission" date="2021-06" db="EMBL/GenBank/DDBJ databases">
        <authorList>
            <person name="Lu T."/>
            <person name="Wang Q."/>
            <person name="Han X."/>
        </authorList>
    </citation>
    <scope>NUCLEOTIDE SEQUENCE [LARGE SCALE GENOMIC DNA]</scope>
    <source>
        <strain evidence="1 2">LAM0050</strain>
    </source>
</reference>
<dbReference type="Pfam" id="PF13177">
    <property type="entry name" value="DNA_pol3_delta2"/>
    <property type="match status" value="1"/>
</dbReference>
<gene>
    <name evidence="1" type="primary">holB</name>
    <name evidence="1" type="ORF">KU392_08545</name>
</gene>
<evidence type="ECO:0000313" key="1">
    <source>
        <dbReference type="EMBL" id="MBV4397296.1"/>
    </source>
</evidence>
<dbReference type="InterPro" id="IPR004622">
    <property type="entry name" value="DNA_pol_HolB"/>
</dbReference>
<keyword evidence="2" id="KW-1185">Reference proteome</keyword>
<comment type="caution">
    <text evidence="1">The sequence shown here is derived from an EMBL/GenBank/DDBJ whole genome shotgun (WGS) entry which is preliminary data.</text>
</comment>
<dbReference type="PANTHER" id="PTHR11669:SF8">
    <property type="entry name" value="DNA POLYMERASE III SUBUNIT DELTA"/>
    <property type="match status" value="1"/>
</dbReference>
<dbReference type="InterPro" id="IPR050238">
    <property type="entry name" value="DNA_Rep/Repair_Clamp_Loader"/>
</dbReference>
<dbReference type="RefSeq" id="WP_169294444.1">
    <property type="nucleotide sequence ID" value="NZ_CP130490.1"/>
</dbReference>
<dbReference type="EC" id="2.7.7.7" evidence="1"/>
<dbReference type="Gene3D" id="3.40.50.300">
    <property type="entry name" value="P-loop containing nucleotide triphosphate hydrolases"/>
    <property type="match status" value="1"/>
</dbReference>
<keyword evidence="1" id="KW-0689">Ribosomal protein</keyword>
<name>A0ABS6NNT3_9BURK</name>
<keyword evidence="1" id="KW-0687">Ribonucleoprotein</keyword>
<keyword evidence="1" id="KW-0548">Nucleotidyltransferase</keyword>
<evidence type="ECO:0000313" key="2">
    <source>
        <dbReference type="Proteomes" id="UP000722165"/>
    </source>
</evidence>
<keyword evidence="1" id="KW-0808">Transferase</keyword>